<dbReference type="STRING" id="52441.SAMN05216302_101452"/>
<evidence type="ECO:0000313" key="2">
    <source>
        <dbReference type="EMBL" id="SFK74925.1"/>
    </source>
</evidence>
<accession>A0A1I4C1W5</accession>
<dbReference type="RefSeq" id="WP_090699728.1">
    <property type="nucleotide sequence ID" value="NZ_FOSP01000014.1"/>
</dbReference>
<sequence>MTEKINAEYVAKNLPECTKFASLIRDQFGDDTKMIWAKENGHELGKQSSNGERVQRVSDIDLTPMRTAKELREDGRRGK</sequence>
<feature type="region of interest" description="Disordered" evidence="1">
    <location>
        <begin position="39"/>
        <end position="64"/>
    </location>
</feature>
<keyword evidence="3" id="KW-1185">Reference proteome</keyword>
<protein>
    <submittedName>
        <fullName evidence="2">Uncharacterized protein</fullName>
    </submittedName>
</protein>
<organism evidence="2 3">
    <name type="scientific">Nitrosomonas aestuarii</name>
    <dbReference type="NCBI Taxonomy" id="52441"/>
    <lineage>
        <taxon>Bacteria</taxon>
        <taxon>Pseudomonadati</taxon>
        <taxon>Pseudomonadota</taxon>
        <taxon>Betaproteobacteria</taxon>
        <taxon>Nitrosomonadales</taxon>
        <taxon>Nitrosomonadaceae</taxon>
        <taxon>Nitrosomonas</taxon>
    </lineage>
</organism>
<evidence type="ECO:0000256" key="1">
    <source>
        <dbReference type="SAM" id="MobiDB-lite"/>
    </source>
</evidence>
<gene>
    <name evidence="2" type="ORF">SAMN05216302_101452</name>
</gene>
<dbReference type="Proteomes" id="UP000199533">
    <property type="component" value="Unassembled WGS sequence"/>
</dbReference>
<evidence type="ECO:0000313" key="3">
    <source>
        <dbReference type="Proteomes" id="UP000199533"/>
    </source>
</evidence>
<reference evidence="3" key="1">
    <citation type="submission" date="2016-10" db="EMBL/GenBank/DDBJ databases">
        <authorList>
            <person name="Varghese N."/>
            <person name="Submissions S."/>
        </authorList>
    </citation>
    <scope>NUCLEOTIDE SEQUENCE [LARGE SCALE GENOMIC DNA]</scope>
    <source>
        <strain evidence="3">Nm69</strain>
    </source>
</reference>
<name>A0A1I4C1W5_9PROT</name>
<dbReference type="EMBL" id="FOSP01000014">
    <property type="protein sequence ID" value="SFK74925.1"/>
    <property type="molecule type" value="Genomic_DNA"/>
</dbReference>
<dbReference type="OrthoDB" id="8550210at2"/>
<dbReference type="AlphaFoldDB" id="A0A1I4C1W5"/>
<proteinExistence type="predicted"/>